<organism evidence="1 2">
    <name type="scientific">Paraburkholderia caribensis MBA4</name>
    <dbReference type="NCBI Taxonomy" id="1323664"/>
    <lineage>
        <taxon>Bacteria</taxon>
        <taxon>Pseudomonadati</taxon>
        <taxon>Pseudomonadota</taxon>
        <taxon>Betaproteobacteria</taxon>
        <taxon>Burkholderiales</taxon>
        <taxon>Burkholderiaceae</taxon>
        <taxon>Paraburkholderia</taxon>
    </lineage>
</organism>
<gene>
    <name evidence="1" type="ORF">K788_0006546</name>
</gene>
<protein>
    <submittedName>
        <fullName evidence="1">Uncharacterized protein</fullName>
    </submittedName>
</protein>
<dbReference type="KEGG" id="bcai:K788_0006546"/>
<name>A0A0P0R8E2_9BURK</name>
<proteinExistence type="predicted"/>
<evidence type="ECO:0000313" key="2">
    <source>
        <dbReference type="Proteomes" id="UP000019146"/>
    </source>
</evidence>
<dbReference type="EMBL" id="CP012746">
    <property type="protein sequence ID" value="ALL64476.1"/>
    <property type="molecule type" value="Genomic_DNA"/>
</dbReference>
<reference evidence="1 2" key="1">
    <citation type="journal article" date="2014" name="Genome Announc.">
        <title>Draft Genome Sequence of the Haloacid-Degrading Burkholderia caribensis Strain MBA4.</title>
        <authorList>
            <person name="Pan Y."/>
            <person name="Kong K.F."/>
            <person name="Tsang J.S."/>
        </authorList>
    </citation>
    <scope>NUCLEOTIDE SEQUENCE [LARGE SCALE GENOMIC DNA]</scope>
    <source>
        <strain evidence="1 2">MBA4</strain>
    </source>
</reference>
<sequence>MSRARFCLRPDATVTGAGPRAARRTAMLKQMRARSARRGLPAHAIETLNALTAYHLR</sequence>
<dbReference type="Proteomes" id="UP000019146">
    <property type="component" value="Chromosome 1"/>
</dbReference>
<accession>A0A0P0R8E2</accession>
<evidence type="ECO:0000313" key="1">
    <source>
        <dbReference type="EMBL" id="ALL64476.1"/>
    </source>
</evidence>
<dbReference type="AlphaFoldDB" id="A0A0P0R8E2"/>